<dbReference type="Pfam" id="PF05016">
    <property type="entry name" value="ParE_toxin"/>
    <property type="match status" value="1"/>
</dbReference>
<dbReference type="PANTHER" id="PTHR33755:SF5">
    <property type="entry name" value="TYPE II TOXIN-ANTITOXIN SYSTEM RELE_PARE FAMILY TOXIN"/>
    <property type="match status" value="1"/>
</dbReference>
<protein>
    <submittedName>
        <fullName evidence="3">Plasmid stabilization system protein ParE</fullName>
    </submittedName>
</protein>
<evidence type="ECO:0000256" key="1">
    <source>
        <dbReference type="ARBA" id="ARBA00006226"/>
    </source>
</evidence>
<dbReference type="Gene3D" id="3.30.2310.20">
    <property type="entry name" value="RelE-like"/>
    <property type="match status" value="1"/>
</dbReference>
<dbReference type="InterPro" id="IPR035093">
    <property type="entry name" value="RelE/ParE_toxin_dom_sf"/>
</dbReference>
<gene>
    <name evidence="3" type="ORF">BECKDK2373C_GA0170839_11148</name>
</gene>
<dbReference type="EMBL" id="CAADEY010000114">
    <property type="protein sequence ID" value="VFJ64088.1"/>
    <property type="molecule type" value="Genomic_DNA"/>
</dbReference>
<evidence type="ECO:0000313" key="3">
    <source>
        <dbReference type="EMBL" id="VFJ64088.1"/>
    </source>
</evidence>
<evidence type="ECO:0000256" key="2">
    <source>
        <dbReference type="ARBA" id="ARBA00022649"/>
    </source>
</evidence>
<dbReference type="AlphaFoldDB" id="A0A450TBJ6"/>
<reference evidence="3" key="1">
    <citation type="submission" date="2019-02" db="EMBL/GenBank/DDBJ databases">
        <authorList>
            <person name="Gruber-Vodicka R. H."/>
            <person name="Seah K. B. B."/>
        </authorList>
    </citation>
    <scope>NUCLEOTIDE SEQUENCE</scope>
    <source>
        <strain evidence="3">BECK_DK161</strain>
    </source>
</reference>
<dbReference type="PANTHER" id="PTHR33755">
    <property type="entry name" value="TOXIN PARE1-RELATED"/>
    <property type="match status" value="1"/>
</dbReference>
<comment type="similarity">
    <text evidence="1">Belongs to the RelE toxin family.</text>
</comment>
<name>A0A450TBJ6_9GAMM</name>
<sequence>MARTVRWTETAIEDLDEATGFIARDSRYYAAAFVREVRGAARSLDFSPERGRVVPEVDRTDIREIFVKSHRLIYQVTNRQVFILAFIHGARNLAFLWERRADDYRKTNH</sequence>
<dbReference type="InterPro" id="IPR051803">
    <property type="entry name" value="TA_system_RelE-like_toxin"/>
</dbReference>
<accession>A0A450TBJ6</accession>
<proteinExistence type="inferred from homology"/>
<dbReference type="InterPro" id="IPR007712">
    <property type="entry name" value="RelE/ParE_toxin"/>
</dbReference>
<keyword evidence="2" id="KW-1277">Toxin-antitoxin system</keyword>
<organism evidence="3">
    <name type="scientific">Candidatus Kentrum sp. DK</name>
    <dbReference type="NCBI Taxonomy" id="2126562"/>
    <lineage>
        <taxon>Bacteria</taxon>
        <taxon>Pseudomonadati</taxon>
        <taxon>Pseudomonadota</taxon>
        <taxon>Gammaproteobacteria</taxon>
        <taxon>Candidatus Kentrum</taxon>
    </lineage>
</organism>